<evidence type="ECO:0000259" key="4">
    <source>
        <dbReference type="Pfam" id="PF07631"/>
    </source>
</evidence>
<comment type="caution">
    <text evidence="7">The sequence shown here is derived from an EMBL/GenBank/DDBJ whole genome shotgun (WGS) entry which is preliminary data.</text>
</comment>
<feature type="domain" description="DUF1585" evidence="1">
    <location>
        <begin position="728"/>
        <end position="800"/>
    </location>
</feature>
<evidence type="ECO:0000313" key="7">
    <source>
        <dbReference type="EMBL" id="TWU00866.1"/>
    </source>
</evidence>
<feature type="domain" description="DUF1592" evidence="4">
    <location>
        <begin position="466"/>
        <end position="594"/>
    </location>
</feature>
<evidence type="ECO:0000313" key="8">
    <source>
        <dbReference type="Proteomes" id="UP000320176"/>
    </source>
</evidence>
<evidence type="ECO:0000259" key="5">
    <source>
        <dbReference type="Pfam" id="PF07635"/>
    </source>
</evidence>
<evidence type="ECO:0000259" key="1">
    <source>
        <dbReference type="Pfam" id="PF07624"/>
    </source>
</evidence>
<dbReference type="InterPro" id="IPR013043">
    <property type="entry name" value="DUF1595"/>
</dbReference>
<dbReference type="InterPro" id="IPR013042">
    <property type="entry name" value="DUF1592"/>
</dbReference>
<sequence>MSLVGAAEPLELVQQYCVDCHSGAEPDGDRDFSELKLDRVDEDTVVMLQDIIDQLTLGEMPPEDAEQPTTAEKREAIDGLTRSLKSIRQSMVSTGGQTVLRRLNRREYLRTVGDLMGIDMTMFDPTVNFPRDNTVEQLDNVGDALVTSGYLLEQYLIAADAVVEKTFADLKQPAEKSWTFDGNFRQQPELNPGHKEAFNYRYLCLYDNPLAERPEGAYGPLEDFHEGVHADGIYEVKVLAHAVNRDTPYDEKVLRIHLDEPFRLGVVPGNAAIGDMHTTQPIQPLLAETTLTDGEPQWYTFRIPLDRGFSPRFTFQNGMTEVRPTYGRVMKSYRKTLPEKAQKAKGIFLERIAVIHHGKLPHIRIHEVSIRGPIVEQWPPAGRSELLGGQPFAPDRVPDLLKRFADRAFRRPADNEEVARLIGLYEYRVQQGRSPLDAMKDAMKSALCSPAFLYLQPGPDAGDAKLSQHALASRLSYFLIGSMPDAQLRAVADSGQLSDPVVLRQQARRLLADPRTDALVEGFTDSWLNLRALGEMPPDRDAFSQYYTAGLRDEMKRETQMFTRHLIDNDLSILDFLRGNYSFINRDLARLYGITDAVSSESAGEFRKVVFDDKRRGGLLGQASVLTVTANGIETSPVIRGVWLLENILGTPPAPPPDDVPPIDPDVRGAKSIRDLLEKHRSTETCNACHRKIDPLGFALECFDPIGGLRSRYENKAVIDTSGQLPGGRSFEDVSGLKEILLERKDFFARMLTTKLMAYALGRRIESSDRGEIDAIVDGVREKDYPMRSLIEAVVLSEAFGRR</sequence>
<protein>
    <recommendedName>
        <fullName evidence="9">Planctomycete cytochrome C</fullName>
    </recommendedName>
</protein>
<dbReference type="InterPro" id="IPR013039">
    <property type="entry name" value="DUF1588"/>
</dbReference>
<reference evidence="7 8" key="1">
    <citation type="submission" date="2019-02" db="EMBL/GenBank/DDBJ databases">
        <title>Deep-cultivation of Planctomycetes and their phenomic and genomic characterization uncovers novel biology.</title>
        <authorList>
            <person name="Wiegand S."/>
            <person name="Jogler M."/>
            <person name="Boedeker C."/>
            <person name="Pinto D."/>
            <person name="Vollmers J."/>
            <person name="Rivas-Marin E."/>
            <person name="Kohn T."/>
            <person name="Peeters S.H."/>
            <person name="Heuer A."/>
            <person name="Rast P."/>
            <person name="Oberbeckmann S."/>
            <person name="Bunk B."/>
            <person name="Jeske O."/>
            <person name="Meyerdierks A."/>
            <person name="Storesund J.E."/>
            <person name="Kallscheuer N."/>
            <person name="Luecker S."/>
            <person name="Lage O.M."/>
            <person name="Pohl T."/>
            <person name="Merkel B.J."/>
            <person name="Hornburger P."/>
            <person name="Mueller R.-W."/>
            <person name="Bruemmer F."/>
            <person name="Labrenz M."/>
            <person name="Spormann A.M."/>
            <person name="Op Den Camp H."/>
            <person name="Overmann J."/>
            <person name="Amann R."/>
            <person name="Jetten M.S.M."/>
            <person name="Mascher T."/>
            <person name="Medema M.H."/>
            <person name="Devos D.P."/>
            <person name="Kaster A.-K."/>
            <person name="Ovreas L."/>
            <person name="Rohde M."/>
            <person name="Galperin M.Y."/>
            <person name="Jogler C."/>
        </authorList>
    </citation>
    <scope>NUCLEOTIDE SEQUENCE [LARGE SCALE GENOMIC DNA]</scope>
    <source>
        <strain evidence="7 8">Pla52n</strain>
    </source>
</reference>
<dbReference type="InterPro" id="IPR011429">
    <property type="entry name" value="Cyt_c_Planctomycete-type"/>
</dbReference>
<feature type="domain" description="DUF1587" evidence="2">
    <location>
        <begin position="101"/>
        <end position="167"/>
    </location>
</feature>
<organism evidence="7 8">
    <name type="scientific">Stieleria varia</name>
    <dbReference type="NCBI Taxonomy" id="2528005"/>
    <lineage>
        <taxon>Bacteria</taxon>
        <taxon>Pseudomonadati</taxon>
        <taxon>Planctomycetota</taxon>
        <taxon>Planctomycetia</taxon>
        <taxon>Pirellulales</taxon>
        <taxon>Pirellulaceae</taxon>
        <taxon>Stieleria</taxon>
    </lineage>
</organism>
<dbReference type="InterPro" id="IPR013036">
    <property type="entry name" value="DUF1587"/>
</dbReference>
<gene>
    <name evidence="7" type="ORF">Pla52n_42350</name>
</gene>
<dbReference type="Pfam" id="PF07627">
    <property type="entry name" value="PSCyt3"/>
    <property type="match status" value="1"/>
</dbReference>
<dbReference type="AlphaFoldDB" id="A0A5C6AP29"/>
<dbReference type="Pfam" id="PF07624">
    <property type="entry name" value="PSD2"/>
    <property type="match status" value="1"/>
</dbReference>
<feature type="domain" description="Cytochrome C Planctomycete-type" evidence="5">
    <location>
        <begin position="17"/>
        <end position="64"/>
    </location>
</feature>
<dbReference type="Pfam" id="PF07626">
    <property type="entry name" value="PSD3"/>
    <property type="match status" value="1"/>
</dbReference>
<dbReference type="Proteomes" id="UP000320176">
    <property type="component" value="Unassembled WGS sequence"/>
</dbReference>
<evidence type="ECO:0008006" key="9">
    <source>
        <dbReference type="Google" id="ProtNLM"/>
    </source>
</evidence>
<dbReference type="EMBL" id="SJPN01000005">
    <property type="protein sequence ID" value="TWU00866.1"/>
    <property type="molecule type" value="Genomic_DNA"/>
</dbReference>
<evidence type="ECO:0000259" key="6">
    <source>
        <dbReference type="Pfam" id="PF07637"/>
    </source>
</evidence>
<keyword evidence="8" id="KW-1185">Reference proteome</keyword>
<proteinExistence type="predicted"/>
<dbReference type="InterPro" id="IPR011478">
    <property type="entry name" value="DUF1585"/>
</dbReference>
<feature type="domain" description="DUF1595" evidence="6">
    <location>
        <begin position="399"/>
        <end position="455"/>
    </location>
</feature>
<name>A0A5C6AP29_9BACT</name>
<evidence type="ECO:0000259" key="2">
    <source>
        <dbReference type="Pfam" id="PF07626"/>
    </source>
</evidence>
<dbReference type="Pfam" id="PF07635">
    <property type="entry name" value="PSCyt1"/>
    <property type="match status" value="1"/>
</dbReference>
<dbReference type="Pfam" id="PF07637">
    <property type="entry name" value="PSD5"/>
    <property type="match status" value="1"/>
</dbReference>
<evidence type="ECO:0000259" key="3">
    <source>
        <dbReference type="Pfam" id="PF07627"/>
    </source>
</evidence>
<dbReference type="Pfam" id="PF07631">
    <property type="entry name" value="PSD4"/>
    <property type="match status" value="1"/>
</dbReference>
<feature type="domain" description="DUF1588" evidence="3">
    <location>
        <begin position="616"/>
        <end position="712"/>
    </location>
</feature>
<accession>A0A5C6AP29</accession>